<evidence type="ECO:0000313" key="2">
    <source>
        <dbReference type="EMBL" id="RCU52856.1"/>
    </source>
</evidence>
<dbReference type="GO" id="GO:0004622">
    <property type="term" value="F:phosphatidylcholine lysophospholipase activity"/>
    <property type="evidence" value="ECO:0007669"/>
    <property type="project" value="TreeGrafter"/>
</dbReference>
<dbReference type="InterPro" id="IPR051532">
    <property type="entry name" value="Ester_Hydrolysis_Enzymes"/>
</dbReference>
<protein>
    <submittedName>
        <fullName evidence="2">Arylesterase</fullName>
    </submittedName>
</protein>
<name>A0A368NRQ7_9GAMM</name>
<feature type="domain" description="SGNH hydrolase-type esterase" evidence="1">
    <location>
        <begin position="34"/>
        <end position="192"/>
    </location>
</feature>
<dbReference type="AlphaFoldDB" id="A0A368NRQ7"/>
<dbReference type="InterPro" id="IPR036514">
    <property type="entry name" value="SGNH_hydro_sf"/>
</dbReference>
<comment type="caution">
    <text evidence="2">The sequence shown here is derived from an EMBL/GenBank/DDBJ whole genome shotgun (WGS) entry which is preliminary data.</text>
</comment>
<dbReference type="OrthoDB" id="9786188at2"/>
<dbReference type="Gene3D" id="3.40.50.1110">
    <property type="entry name" value="SGNH hydrolase"/>
    <property type="match status" value="1"/>
</dbReference>
<dbReference type="InterPro" id="IPR013830">
    <property type="entry name" value="SGNH_hydro"/>
</dbReference>
<dbReference type="SUPFAM" id="SSF52266">
    <property type="entry name" value="SGNH hydrolase"/>
    <property type="match status" value="1"/>
</dbReference>
<reference evidence="2 3" key="1">
    <citation type="submission" date="2018-07" db="EMBL/GenBank/DDBJ databases">
        <title>Corallincola holothuriorum sp. nov., a new facultative anaerobe isolated from sea cucumber Apostichopus japonicus.</title>
        <authorList>
            <person name="Xia H."/>
        </authorList>
    </citation>
    <scope>NUCLEOTIDE SEQUENCE [LARGE SCALE GENOMIC DNA]</scope>
    <source>
        <strain evidence="2 3">C4</strain>
    </source>
</reference>
<keyword evidence="3" id="KW-1185">Reference proteome</keyword>
<dbReference type="PANTHER" id="PTHR30383">
    <property type="entry name" value="THIOESTERASE 1/PROTEASE 1/LYSOPHOSPHOLIPASE L1"/>
    <property type="match status" value="1"/>
</dbReference>
<organism evidence="2 3">
    <name type="scientific">Corallincola holothuriorum</name>
    <dbReference type="NCBI Taxonomy" id="2282215"/>
    <lineage>
        <taxon>Bacteria</taxon>
        <taxon>Pseudomonadati</taxon>
        <taxon>Pseudomonadota</taxon>
        <taxon>Gammaproteobacteria</taxon>
        <taxon>Alteromonadales</taxon>
        <taxon>Psychromonadaceae</taxon>
        <taxon>Corallincola</taxon>
    </lineage>
</organism>
<proteinExistence type="predicted"/>
<dbReference type="CDD" id="cd01822">
    <property type="entry name" value="Lysophospholipase_L1_like"/>
    <property type="match status" value="1"/>
</dbReference>
<dbReference type="Proteomes" id="UP000252558">
    <property type="component" value="Unassembled WGS sequence"/>
</dbReference>
<evidence type="ECO:0000313" key="3">
    <source>
        <dbReference type="Proteomes" id="UP000252558"/>
    </source>
</evidence>
<dbReference type="EMBL" id="QPID01000001">
    <property type="protein sequence ID" value="RCU52856.1"/>
    <property type="molecule type" value="Genomic_DNA"/>
</dbReference>
<dbReference type="PANTHER" id="PTHR30383:SF24">
    <property type="entry name" value="THIOESTERASE 1_PROTEASE 1_LYSOPHOSPHOLIPASE L1"/>
    <property type="match status" value="1"/>
</dbReference>
<gene>
    <name evidence="2" type="ORF">DU002_02515</name>
</gene>
<dbReference type="RefSeq" id="WP_114336763.1">
    <property type="nucleotide sequence ID" value="NZ_QPID01000001.1"/>
</dbReference>
<sequence>MFNAVSSRISAFFLILIFALPAYTYAQEKSTIIVLGDSLSAAYGMSIEQGWVHLLSDRLIAEGNKTSVVNASITGDTSDGGLRRLPDLLTKHQPDVVIIELGGNDGLRGFDLQHTEQQLAQLITASKAAGATPLLVEILLPPNYGKRYTAAFQAIYHRLAETHQITLVPSFLPAVAENPALMQADGIHPAADAQPIIATHMLPFIKQVIAK</sequence>
<evidence type="ECO:0000259" key="1">
    <source>
        <dbReference type="Pfam" id="PF13472"/>
    </source>
</evidence>
<dbReference type="Pfam" id="PF13472">
    <property type="entry name" value="Lipase_GDSL_2"/>
    <property type="match status" value="1"/>
</dbReference>
<accession>A0A368NRQ7</accession>